<dbReference type="KEGG" id="pib:BBD41_28920"/>
<evidence type="ECO:0000256" key="1">
    <source>
        <dbReference type="SAM" id="Phobius"/>
    </source>
</evidence>
<dbReference type="AlphaFoldDB" id="A0A1B2E8E7"/>
<dbReference type="EMBL" id="CP016809">
    <property type="protein sequence ID" value="ANY76273.1"/>
    <property type="molecule type" value="Genomic_DNA"/>
</dbReference>
<keyword evidence="1" id="KW-0812">Transmembrane</keyword>
<keyword evidence="1" id="KW-1133">Transmembrane helix</keyword>
<organism evidence="2">
    <name type="scientific">Paenibacillus ihbetae</name>
    <dbReference type="NCBI Taxonomy" id="1870820"/>
    <lineage>
        <taxon>Bacteria</taxon>
        <taxon>Bacillati</taxon>
        <taxon>Bacillota</taxon>
        <taxon>Bacilli</taxon>
        <taxon>Bacillales</taxon>
        <taxon>Paenibacillaceae</taxon>
        <taxon>Paenibacillus</taxon>
    </lineage>
</organism>
<accession>A0A1B2E8E7</accession>
<reference evidence="2" key="1">
    <citation type="submission" date="2016-08" db="EMBL/GenBank/DDBJ databases">
        <title>Complete Genome Seqeunce of Paenibacillus sp. nov. IHBB 9852 from high altitute lake of Indian trans-Himalayas.</title>
        <authorList>
            <person name="Kiran S."/>
            <person name="Swarnkar M.K."/>
            <person name="Rana A."/>
            <person name="Tewari R."/>
            <person name="Gulati A."/>
        </authorList>
    </citation>
    <scope>NUCLEOTIDE SEQUENCE [LARGE SCALE GENOMIC DNA]</scope>
    <source>
        <strain evidence="2">IHBB 9852</strain>
    </source>
</reference>
<feature type="transmembrane region" description="Helical" evidence="1">
    <location>
        <begin position="7"/>
        <end position="25"/>
    </location>
</feature>
<name>A0A1B2E8E7_9BACL</name>
<sequence>MVYRMKLFAKVLIFITLFLILYFVGKYFVSDLYIFGNQLYQNLIDVIYIALSILVSLIFSNIIVDKLQNKR</sequence>
<proteinExistence type="predicted"/>
<protein>
    <submittedName>
        <fullName evidence="2">Uncharacterized protein</fullName>
    </submittedName>
</protein>
<keyword evidence="1" id="KW-0472">Membrane</keyword>
<feature type="transmembrane region" description="Helical" evidence="1">
    <location>
        <begin position="45"/>
        <end position="64"/>
    </location>
</feature>
<evidence type="ECO:0000313" key="2">
    <source>
        <dbReference type="EMBL" id="ANY76273.1"/>
    </source>
</evidence>
<gene>
    <name evidence="2" type="ORF">BBD41_28920</name>
</gene>